<sequence>FPSVASLLMKKYHGGYVVIRLALAGHKQANRPFYRIVAAYNKRARDGKYIEQLGTYDPLPNIYNEKLVSFNFDRIKYWIGCGAHPSKPVAKLLGLAGFFPLHPMTITEGERQRAQMVLTETATGKEDGLKEAQKEAEVKGSVVAETVAEYKYANNDTEIQFVNNQLDGVLTAILNDTSNLNKISQAFNANVVLNTLTFQPPEIKNISDLKPFVNCSHFANYTAVISNGQWQCVGPCKTEPNYCQHGECLNNIYKGATCRCFESSLEQYYGPQCDLFRWGPGFYGALFGSLAGALLLLIIIVTAIVVFKKRHTGVWKRSNPYNRRLSAFDEDFFDFSDRGGHNLGLAGASGTSEGFRPRLQNTQLQVFL</sequence>
<dbReference type="EMBL" id="CM024790">
    <property type="protein sequence ID" value="KAG8007690.1"/>
    <property type="molecule type" value="Genomic_DNA"/>
</dbReference>
<accession>A0ACB7F0B7</accession>
<name>A0ACB7F0B7_NIBAL</name>
<proteinExistence type="predicted"/>
<evidence type="ECO:0000313" key="2">
    <source>
        <dbReference type="Proteomes" id="UP000805704"/>
    </source>
</evidence>
<dbReference type="Proteomes" id="UP000805704">
    <property type="component" value="Chromosome 2"/>
</dbReference>
<comment type="caution">
    <text evidence="1">The sequence shown here is derived from an EMBL/GenBank/DDBJ whole genome shotgun (WGS) entry which is preliminary data.</text>
</comment>
<feature type="non-terminal residue" evidence="1">
    <location>
        <position position="1"/>
    </location>
</feature>
<keyword evidence="1" id="KW-0689">Ribosomal protein</keyword>
<feature type="non-terminal residue" evidence="1">
    <location>
        <position position="368"/>
    </location>
</feature>
<keyword evidence="1" id="KW-0687">Ribonucleoprotein</keyword>
<keyword evidence="2" id="KW-1185">Reference proteome</keyword>
<protein>
    <submittedName>
        <fullName evidence="1">28S ribosomal protein S16</fullName>
    </submittedName>
</protein>
<evidence type="ECO:0000313" key="1">
    <source>
        <dbReference type="EMBL" id="KAG8007690.1"/>
    </source>
</evidence>
<gene>
    <name evidence="1" type="primary">MRPS16</name>
    <name evidence="1" type="ORF">GBF38_013338</name>
</gene>
<organism evidence="1 2">
    <name type="scientific">Nibea albiflora</name>
    <name type="common">Yellow drum</name>
    <name type="synonym">Corvina albiflora</name>
    <dbReference type="NCBI Taxonomy" id="240163"/>
    <lineage>
        <taxon>Eukaryota</taxon>
        <taxon>Metazoa</taxon>
        <taxon>Chordata</taxon>
        <taxon>Craniata</taxon>
        <taxon>Vertebrata</taxon>
        <taxon>Euteleostomi</taxon>
        <taxon>Actinopterygii</taxon>
        <taxon>Neopterygii</taxon>
        <taxon>Teleostei</taxon>
        <taxon>Neoteleostei</taxon>
        <taxon>Acanthomorphata</taxon>
        <taxon>Eupercaria</taxon>
        <taxon>Sciaenidae</taxon>
        <taxon>Nibea</taxon>
    </lineage>
</organism>
<reference evidence="1" key="1">
    <citation type="submission" date="2020-04" db="EMBL/GenBank/DDBJ databases">
        <title>A chromosome-scale assembly and high-density genetic map of the yellow drum (Nibea albiflora) genome.</title>
        <authorList>
            <person name="Xu D."/>
            <person name="Zhang W."/>
            <person name="Chen R."/>
            <person name="Tan P."/>
            <person name="Wang L."/>
            <person name="Song H."/>
            <person name="Tian L."/>
            <person name="Zhu Q."/>
            <person name="Wang B."/>
        </authorList>
    </citation>
    <scope>NUCLEOTIDE SEQUENCE</scope>
    <source>
        <strain evidence="1">ZJHYS-2018</strain>
    </source>
</reference>